<dbReference type="GO" id="GO:0042802">
    <property type="term" value="F:identical protein binding"/>
    <property type="evidence" value="ECO:0007669"/>
    <property type="project" value="TreeGrafter"/>
</dbReference>
<comment type="caution">
    <text evidence="5">The sequence shown here is derived from an EMBL/GenBank/DDBJ whole genome shotgun (WGS) entry which is preliminary data.</text>
</comment>
<dbReference type="InterPro" id="IPR041698">
    <property type="entry name" value="Methyltransf_25"/>
</dbReference>
<gene>
    <name evidence="5" type="ORF">GCM10017083_04090</name>
</gene>
<evidence type="ECO:0000313" key="6">
    <source>
        <dbReference type="Proteomes" id="UP000630353"/>
    </source>
</evidence>
<accession>A0A919CMW6</accession>
<keyword evidence="2" id="KW-0808">Transferase</keyword>
<dbReference type="Gene3D" id="3.40.50.150">
    <property type="entry name" value="Vaccinia Virus protein VP39"/>
    <property type="match status" value="1"/>
</dbReference>
<dbReference type="GO" id="GO:0016594">
    <property type="term" value="F:glycine binding"/>
    <property type="evidence" value="ECO:0007669"/>
    <property type="project" value="TreeGrafter"/>
</dbReference>
<evidence type="ECO:0000256" key="2">
    <source>
        <dbReference type="ARBA" id="ARBA00022679"/>
    </source>
</evidence>
<dbReference type="CDD" id="cd02440">
    <property type="entry name" value="AdoMet_MTases"/>
    <property type="match status" value="1"/>
</dbReference>
<dbReference type="PANTHER" id="PTHR16458">
    <property type="entry name" value="GLYCINE N-METHYLTRANSFERASE"/>
    <property type="match status" value="1"/>
</dbReference>
<keyword evidence="6" id="KW-1185">Reference proteome</keyword>
<dbReference type="GO" id="GO:0046498">
    <property type="term" value="P:S-adenosylhomocysteine metabolic process"/>
    <property type="evidence" value="ECO:0007669"/>
    <property type="project" value="TreeGrafter"/>
</dbReference>
<dbReference type="GO" id="GO:0006730">
    <property type="term" value="P:one-carbon metabolic process"/>
    <property type="evidence" value="ECO:0007669"/>
    <property type="project" value="TreeGrafter"/>
</dbReference>
<dbReference type="Proteomes" id="UP000630353">
    <property type="component" value="Unassembled WGS sequence"/>
</dbReference>
<organism evidence="5 6">
    <name type="scientific">Thalassobaculum fulvum</name>
    <dbReference type="NCBI Taxonomy" id="1633335"/>
    <lineage>
        <taxon>Bacteria</taxon>
        <taxon>Pseudomonadati</taxon>
        <taxon>Pseudomonadota</taxon>
        <taxon>Alphaproteobacteria</taxon>
        <taxon>Rhodospirillales</taxon>
        <taxon>Thalassobaculaceae</taxon>
        <taxon>Thalassobaculum</taxon>
    </lineage>
</organism>
<keyword evidence="1" id="KW-0489">Methyltransferase</keyword>
<protein>
    <recommendedName>
        <fullName evidence="4">Methyltransferase domain-containing protein</fullName>
    </recommendedName>
</protein>
<dbReference type="GO" id="GO:0051289">
    <property type="term" value="P:protein homotetramerization"/>
    <property type="evidence" value="ECO:0007669"/>
    <property type="project" value="TreeGrafter"/>
</dbReference>
<dbReference type="PANTHER" id="PTHR16458:SF2">
    <property type="entry name" value="GLYCINE N-METHYLTRANSFERASE"/>
    <property type="match status" value="1"/>
</dbReference>
<evidence type="ECO:0000256" key="1">
    <source>
        <dbReference type="ARBA" id="ARBA00022603"/>
    </source>
</evidence>
<dbReference type="Pfam" id="PF13649">
    <property type="entry name" value="Methyltransf_25"/>
    <property type="match status" value="1"/>
</dbReference>
<keyword evidence="3" id="KW-0949">S-adenosyl-L-methionine</keyword>
<dbReference type="GO" id="GO:1901052">
    <property type="term" value="P:sarcosine metabolic process"/>
    <property type="evidence" value="ECO:0007669"/>
    <property type="project" value="TreeGrafter"/>
</dbReference>
<dbReference type="GO" id="GO:0046500">
    <property type="term" value="P:S-adenosylmethionine metabolic process"/>
    <property type="evidence" value="ECO:0007669"/>
    <property type="project" value="TreeGrafter"/>
</dbReference>
<sequence length="251" mass="29170">MQNDIYKREYTREFVSRWDDLIGWDSRAEGENGFFERLLRRNGCKTVADIAAGTGFHAIRLAHDGFEVTASDGAETMIRQTEQNADDMDVELADTRVVDWRELHKAFGANRFDALVCLGNAFSHLFEEDARRQALESMRTVLRPGGLLILDHRNYDKILDHGYSSKHRYYYVGDGVDARPAEIRDDLVKFEYSYPDGKKYHLSLFPLRRHYVQRLFDDAGFTNITTYGDFETSFESDEVDFFQQIAVKPRH</sequence>
<dbReference type="InterPro" id="IPR029063">
    <property type="entry name" value="SAM-dependent_MTases_sf"/>
</dbReference>
<dbReference type="GO" id="GO:1904047">
    <property type="term" value="F:S-adenosyl-L-methionine binding"/>
    <property type="evidence" value="ECO:0007669"/>
    <property type="project" value="TreeGrafter"/>
</dbReference>
<dbReference type="EMBL" id="BMZS01000001">
    <property type="protein sequence ID" value="GHD40632.1"/>
    <property type="molecule type" value="Genomic_DNA"/>
</dbReference>
<evidence type="ECO:0000256" key="3">
    <source>
        <dbReference type="ARBA" id="ARBA00022691"/>
    </source>
</evidence>
<dbReference type="Gene3D" id="3.30.46.10">
    <property type="entry name" value="Glycine N-methyltransferase, chain A, domain 1"/>
    <property type="match status" value="1"/>
</dbReference>
<dbReference type="GO" id="GO:0005829">
    <property type="term" value="C:cytosol"/>
    <property type="evidence" value="ECO:0007669"/>
    <property type="project" value="TreeGrafter"/>
</dbReference>
<dbReference type="SUPFAM" id="SSF53335">
    <property type="entry name" value="S-adenosyl-L-methionine-dependent methyltransferases"/>
    <property type="match status" value="1"/>
</dbReference>
<reference evidence="5" key="2">
    <citation type="submission" date="2020-09" db="EMBL/GenBank/DDBJ databases">
        <authorList>
            <person name="Sun Q."/>
            <person name="Kim S."/>
        </authorList>
    </citation>
    <scope>NUCLEOTIDE SEQUENCE</scope>
    <source>
        <strain evidence="5">KCTC 42651</strain>
    </source>
</reference>
<dbReference type="GO" id="GO:0006111">
    <property type="term" value="P:regulation of gluconeogenesis"/>
    <property type="evidence" value="ECO:0007669"/>
    <property type="project" value="TreeGrafter"/>
</dbReference>
<evidence type="ECO:0000259" key="4">
    <source>
        <dbReference type="Pfam" id="PF13649"/>
    </source>
</evidence>
<dbReference type="PROSITE" id="PS51600">
    <property type="entry name" value="SAM_GNMT"/>
    <property type="match status" value="1"/>
</dbReference>
<dbReference type="RefSeq" id="WP_189987237.1">
    <property type="nucleotide sequence ID" value="NZ_BMZS01000001.1"/>
</dbReference>
<feature type="domain" description="Methyltransferase" evidence="4">
    <location>
        <begin position="47"/>
        <end position="146"/>
    </location>
</feature>
<dbReference type="InterPro" id="IPR014369">
    <property type="entry name" value="Gly/Sar_N_MeTrfase"/>
</dbReference>
<evidence type="ECO:0000313" key="5">
    <source>
        <dbReference type="EMBL" id="GHD40632.1"/>
    </source>
</evidence>
<reference evidence="5" key="1">
    <citation type="journal article" date="2014" name="Int. J. Syst. Evol. Microbiol.">
        <title>Complete genome sequence of Corynebacterium casei LMG S-19264T (=DSM 44701T), isolated from a smear-ripened cheese.</title>
        <authorList>
            <consortium name="US DOE Joint Genome Institute (JGI-PGF)"/>
            <person name="Walter F."/>
            <person name="Albersmeier A."/>
            <person name="Kalinowski J."/>
            <person name="Ruckert C."/>
        </authorList>
    </citation>
    <scope>NUCLEOTIDE SEQUENCE</scope>
    <source>
        <strain evidence="5">KCTC 42651</strain>
    </source>
</reference>
<dbReference type="GO" id="GO:0032259">
    <property type="term" value="P:methylation"/>
    <property type="evidence" value="ECO:0007669"/>
    <property type="project" value="UniProtKB-KW"/>
</dbReference>
<dbReference type="GO" id="GO:0017174">
    <property type="term" value="F:glycine N-methyltransferase activity"/>
    <property type="evidence" value="ECO:0007669"/>
    <property type="project" value="InterPro"/>
</dbReference>
<dbReference type="AlphaFoldDB" id="A0A919CMW6"/>
<proteinExistence type="predicted"/>
<name>A0A919CMW6_9PROT</name>